<dbReference type="CDD" id="cd07377">
    <property type="entry name" value="WHTH_GntR"/>
    <property type="match status" value="1"/>
</dbReference>
<dbReference type="PROSITE" id="PS50949">
    <property type="entry name" value="HTH_GNTR"/>
    <property type="match status" value="1"/>
</dbReference>
<dbReference type="InterPro" id="IPR011711">
    <property type="entry name" value="GntR_C"/>
</dbReference>
<feature type="domain" description="HTH gntR-type" evidence="4">
    <location>
        <begin position="8"/>
        <end position="75"/>
    </location>
</feature>
<reference evidence="6 7" key="2">
    <citation type="submission" date="2011-08" db="EMBL/GenBank/DDBJ databases">
        <title>The Genome Sequence of Eubacteriaceae bacterium CM5.</title>
        <authorList>
            <consortium name="The Broad Institute Genome Sequencing Platform"/>
            <person name="Earl A."/>
            <person name="Ward D."/>
            <person name="Feldgarden M."/>
            <person name="Gevers D."/>
            <person name="Sizova M."/>
            <person name="Hazen A."/>
            <person name="Epstein S."/>
            <person name="Young S.K."/>
            <person name="Zeng Q."/>
            <person name="Gargeya S."/>
            <person name="Fitzgerald M."/>
            <person name="Haas B."/>
            <person name="Abouelleil A."/>
            <person name="Alvarado L."/>
            <person name="Arachchi H.M."/>
            <person name="Berlin A."/>
            <person name="Brown A."/>
            <person name="Chapman S.B."/>
            <person name="Chen Z."/>
            <person name="Dunbar C."/>
            <person name="Freedman E."/>
            <person name="Gearin G."/>
            <person name="Gellesch M."/>
            <person name="Goldberg J."/>
            <person name="Griggs A."/>
            <person name="Gujja S."/>
            <person name="Heiman D."/>
            <person name="Howarth C."/>
            <person name="Larson L."/>
            <person name="Lui A."/>
            <person name="MacDonald P.J.P."/>
            <person name="Montmayeur A."/>
            <person name="Murphy C."/>
            <person name="Neiman D."/>
            <person name="Pearson M."/>
            <person name="Priest M."/>
            <person name="Roberts A."/>
            <person name="Saif S."/>
            <person name="Shea T."/>
            <person name="Shenoy N."/>
            <person name="Sisk P."/>
            <person name="Stolte C."/>
            <person name="Sykes S."/>
            <person name="Wortman J."/>
            <person name="Nusbaum C."/>
            <person name="Birren B."/>
        </authorList>
    </citation>
    <scope>NUCLEOTIDE SEQUENCE [LARGE SCALE GENOMIC DNA]</scope>
    <source>
        <strain evidence="6 7">CM5</strain>
    </source>
</reference>
<evidence type="ECO:0000256" key="3">
    <source>
        <dbReference type="ARBA" id="ARBA00023163"/>
    </source>
</evidence>
<dbReference type="HOGENOM" id="CLU_017584_5_2_9"/>
<dbReference type="EMBL" id="AFZG01000015">
    <property type="protein sequence ID" value="EHL19728.1"/>
    <property type="molecule type" value="Genomic_DNA"/>
</dbReference>
<dbReference type="SUPFAM" id="SSF48008">
    <property type="entry name" value="GntR ligand-binding domain-like"/>
    <property type="match status" value="1"/>
</dbReference>
<dbReference type="InterPro" id="IPR036390">
    <property type="entry name" value="WH_DNA-bd_sf"/>
</dbReference>
<dbReference type="Proteomes" id="UP000006437">
    <property type="component" value="Unassembled WGS sequence"/>
</dbReference>
<protein>
    <recommendedName>
        <fullName evidence="4">HTH gntR-type domain-containing protein</fullName>
    </recommendedName>
</protein>
<dbReference type="BioCyc" id="EBAC796937-HMP:GMGH-1340-MONOMER"/>
<dbReference type="Pfam" id="PF07729">
    <property type="entry name" value="FCD"/>
    <property type="match status" value="1"/>
</dbReference>
<name>G9WYT4_9FIRM</name>
<dbReference type="InterPro" id="IPR000524">
    <property type="entry name" value="Tscrpt_reg_HTH_GntR"/>
</dbReference>
<dbReference type="InterPro" id="IPR036388">
    <property type="entry name" value="WH-like_DNA-bd_sf"/>
</dbReference>
<accession>G9XB77</accession>
<dbReference type="RefSeq" id="WP_009525568.1">
    <property type="nucleotide sequence ID" value="NZ_JBQMYE010000011.1"/>
</dbReference>
<comment type="caution">
    <text evidence="5">The sequence shown here is derived from an EMBL/GenBank/DDBJ whole genome shotgun (WGS) entry which is preliminary data.</text>
</comment>
<accession>G9WYT4</accession>
<keyword evidence="1" id="KW-0805">Transcription regulation</keyword>
<evidence type="ECO:0000313" key="7">
    <source>
        <dbReference type="Proteomes" id="UP000003379"/>
    </source>
</evidence>
<evidence type="ECO:0000313" key="8">
    <source>
        <dbReference type="Proteomes" id="UP000006437"/>
    </source>
</evidence>
<keyword evidence="3" id="KW-0804">Transcription</keyword>
<evidence type="ECO:0000256" key="2">
    <source>
        <dbReference type="ARBA" id="ARBA00023125"/>
    </source>
</evidence>
<dbReference type="Gene3D" id="1.20.120.530">
    <property type="entry name" value="GntR ligand-binding domain-like"/>
    <property type="match status" value="1"/>
</dbReference>
<dbReference type="InterPro" id="IPR008920">
    <property type="entry name" value="TF_FadR/GntR_C"/>
</dbReference>
<dbReference type="Pfam" id="PF00392">
    <property type="entry name" value="GntR"/>
    <property type="match status" value="1"/>
</dbReference>
<dbReference type="GO" id="GO:0003700">
    <property type="term" value="F:DNA-binding transcription factor activity"/>
    <property type="evidence" value="ECO:0007669"/>
    <property type="project" value="InterPro"/>
</dbReference>
<dbReference type="AlphaFoldDB" id="G9WYT4"/>
<organism evidence="5 8">
    <name type="scientific">Peptoanaerobacter stomatis</name>
    <dbReference type="NCBI Taxonomy" id="796937"/>
    <lineage>
        <taxon>Bacteria</taxon>
        <taxon>Bacillati</taxon>
        <taxon>Bacillota</taxon>
        <taxon>Clostridia</taxon>
        <taxon>Peptostreptococcales</taxon>
        <taxon>Filifactoraceae</taxon>
        <taxon>Peptoanaerobacter</taxon>
    </lineage>
</organism>
<dbReference type="Proteomes" id="UP000003379">
    <property type="component" value="Unassembled WGS sequence"/>
</dbReference>
<proteinExistence type="predicted"/>
<reference evidence="5 8" key="1">
    <citation type="submission" date="2011-08" db="EMBL/GenBank/DDBJ databases">
        <title>The Genome Sequence of Eubacteriaceae bacterium ACC19a.</title>
        <authorList>
            <consortium name="The Broad Institute Genome Sequencing Platform"/>
            <person name="Earl A."/>
            <person name="Ward D."/>
            <person name="Feldgarden M."/>
            <person name="Gevers D."/>
            <person name="Sizova M."/>
            <person name="Hazen A."/>
            <person name="Epstein S."/>
            <person name="Young S.K."/>
            <person name="Zeng Q."/>
            <person name="Gargeya S."/>
            <person name="Fitzgerald M."/>
            <person name="Haas B."/>
            <person name="Abouelleil A."/>
            <person name="Alvarado L."/>
            <person name="Arachchi H.M."/>
            <person name="Berlin A."/>
            <person name="Brown A."/>
            <person name="Chapman S.B."/>
            <person name="Chen Z."/>
            <person name="Dunbar C."/>
            <person name="Freedman E."/>
            <person name="Gearin G."/>
            <person name="Gellesch M."/>
            <person name="Goldberg J."/>
            <person name="Griggs A."/>
            <person name="Gujja S."/>
            <person name="Heiman D."/>
            <person name="Howarth C."/>
            <person name="Larson L."/>
            <person name="Lui A."/>
            <person name="MacDonald P.J.P."/>
            <person name="Montmayeur A."/>
            <person name="Murphy C."/>
            <person name="Neiman D."/>
            <person name="Pearson M."/>
            <person name="Priest M."/>
            <person name="Roberts A."/>
            <person name="Saif S."/>
            <person name="Shea T."/>
            <person name="Shenoy N."/>
            <person name="Sisk P."/>
            <person name="Stolte C."/>
            <person name="Sykes S."/>
            <person name="Wortman J."/>
            <person name="Nusbaum C."/>
            <person name="Birren B."/>
        </authorList>
    </citation>
    <scope>NUCLEOTIDE SEQUENCE [LARGE SCALE GENOMIC DNA]</scope>
    <source>
        <strain evidence="5 8">ACC19a</strain>
    </source>
</reference>
<dbReference type="GO" id="GO:0003677">
    <property type="term" value="F:DNA binding"/>
    <property type="evidence" value="ECO:0007669"/>
    <property type="project" value="UniProtKB-KW"/>
</dbReference>
<evidence type="ECO:0000259" key="4">
    <source>
        <dbReference type="PROSITE" id="PS50949"/>
    </source>
</evidence>
<dbReference type="PANTHER" id="PTHR43537">
    <property type="entry name" value="TRANSCRIPTIONAL REGULATOR, GNTR FAMILY"/>
    <property type="match status" value="1"/>
</dbReference>
<evidence type="ECO:0000313" key="5">
    <source>
        <dbReference type="EMBL" id="EHL16266.1"/>
    </source>
</evidence>
<evidence type="ECO:0000313" key="6">
    <source>
        <dbReference type="EMBL" id="EHL19728.1"/>
    </source>
</evidence>
<dbReference type="SMART" id="SM00345">
    <property type="entry name" value="HTH_GNTR"/>
    <property type="match status" value="1"/>
</dbReference>
<dbReference type="PANTHER" id="PTHR43537:SF24">
    <property type="entry name" value="GLUCONATE OPERON TRANSCRIPTIONAL REPRESSOR"/>
    <property type="match status" value="1"/>
</dbReference>
<sequence length="225" mass="26056">MIVKQKKNILSEKAYYFLRDKIIHGEIKANEMITEHNIASYLGMSRTPVKKAITLLETENYVKSIDGVGTFVIGISIQDLSDLYEVRKVIESLALKTAINNIKSQDIEIMMQKLDDILFKYDNNEIIESSYIADVDDEVHNLILNNSRNNYIKKLFNNIKSQIIRYQYEAYILTDTGKDSTIQHKEILENIMNRNFELAKKSLENHINWSFNVLSQALSNNISID</sequence>
<keyword evidence="2" id="KW-0238">DNA-binding</keyword>
<evidence type="ECO:0000256" key="1">
    <source>
        <dbReference type="ARBA" id="ARBA00023015"/>
    </source>
</evidence>
<dbReference type="SMART" id="SM00895">
    <property type="entry name" value="FCD"/>
    <property type="match status" value="1"/>
</dbReference>
<dbReference type="Gene3D" id="1.10.10.10">
    <property type="entry name" value="Winged helix-like DNA-binding domain superfamily/Winged helix DNA-binding domain"/>
    <property type="match status" value="1"/>
</dbReference>
<gene>
    <name evidence="6" type="ORF">HMPREF9628_01244</name>
    <name evidence="5" type="ORF">HMPREF9629_01335</name>
</gene>
<dbReference type="SUPFAM" id="SSF46785">
    <property type="entry name" value="Winged helix' DNA-binding domain"/>
    <property type="match status" value="1"/>
</dbReference>
<dbReference type="EMBL" id="AFZE01000004">
    <property type="protein sequence ID" value="EHL16266.1"/>
    <property type="molecule type" value="Genomic_DNA"/>
</dbReference>